<sequence length="129" mass="14276">MKIFIVGATGRVATSLIENLVIDGHQIIAGSRHPEKVSENSQVKSVMLDLHKDVNDLARIIGTVDVIYFTAGSRGKDLLQTDAYGAVKVMEVAKMNNISRFIMLSSIFALEPEKWNEEGLKNIPEYPNC</sequence>
<dbReference type="InterPro" id="IPR016040">
    <property type="entry name" value="NAD(P)-bd_dom"/>
</dbReference>
<feature type="domain" description="NAD(P)-binding" evidence="1">
    <location>
        <begin position="7"/>
        <end position="122"/>
    </location>
</feature>
<proteinExistence type="predicted"/>
<dbReference type="Proteomes" id="UP000191806">
    <property type="component" value="Chromosome"/>
</dbReference>
<dbReference type="AlphaFoldDB" id="A0A1V0PEM0"/>
<dbReference type="SUPFAM" id="SSF51735">
    <property type="entry name" value="NAD(P)-binding Rossmann-fold domains"/>
    <property type="match status" value="1"/>
</dbReference>
<reference evidence="2" key="3">
    <citation type="submission" date="2023-03" db="EMBL/GenBank/DDBJ databases">
        <authorList>
            <person name="McDonnell B."/>
        </authorList>
    </citation>
    <scope>NUCLEOTIDE SEQUENCE</scope>
    <source>
        <strain evidence="2">JM1</strain>
    </source>
</reference>
<evidence type="ECO:0000259" key="1">
    <source>
        <dbReference type="Pfam" id="PF13460"/>
    </source>
</evidence>
<reference evidence="3 5" key="2">
    <citation type="submission" date="2020-12" db="EMBL/GenBank/DDBJ databases">
        <title>Complete genome sequence of lactococcus lactis subsp. cremoris strain EPSC and strain G3-2.</title>
        <authorList>
            <person name="Kita K."/>
            <person name="Ishikawa S."/>
        </authorList>
    </citation>
    <scope>NUCLEOTIDE SEQUENCE [LARGE SCALE GENOMIC DNA]</scope>
    <source>
        <strain evidence="3 5">EPSC</strain>
    </source>
</reference>
<reference evidence="2 4" key="1">
    <citation type="journal article" date="2017" name="BMC Genomics">
        <title>Comparative and functional genomics of the Lactococcus lactis taxon; insights into evolution and niche adaptation.</title>
        <authorList>
            <person name="Kelleher P."/>
            <person name="Bottacini F."/>
            <person name="Mahony J."/>
            <person name="Kilcawley K.N."/>
            <person name="van Sinderen D."/>
        </authorList>
    </citation>
    <scope>NUCLEOTIDE SEQUENCE [LARGE SCALE GENOMIC DNA]</scope>
    <source>
        <strain evidence="2 4">JM1</strain>
    </source>
</reference>
<protein>
    <submittedName>
        <fullName evidence="2">SDR family oxidoreductase</fullName>
    </submittedName>
</protein>
<dbReference type="PANTHER" id="PTHR15020">
    <property type="entry name" value="FLAVIN REDUCTASE-RELATED"/>
    <property type="match status" value="1"/>
</dbReference>
<name>A0A1V0PEM0_LACLC</name>
<dbReference type="Gene3D" id="3.40.50.720">
    <property type="entry name" value="NAD(P)-binding Rossmann-like Domain"/>
    <property type="match status" value="1"/>
</dbReference>
<dbReference type="EMBL" id="CP015899">
    <property type="protein sequence ID" value="ARE27690.1"/>
    <property type="molecule type" value="Genomic_DNA"/>
</dbReference>
<organism evidence="2 4">
    <name type="scientific">Lactococcus lactis subsp. cremoris</name>
    <name type="common">Streptococcus cremoris</name>
    <dbReference type="NCBI Taxonomy" id="1359"/>
    <lineage>
        <taxon>Bacteria</taxon>
        <taxon>Bacillati</taxon>
        <taxon>Bacillota</taxon>
        <taxon>Bacilli</taxon>
        <taxon>Lactobacillales</taxon>
        <taxon>Streptococcaceae</taxon>
        <taxon>Lactococcus</taxon>
    </lineage>
</organism>
<evidence type="ECO:0000313" key="2">
    <source>
        <dbReference type="EMBL" id="ARE27690.1"/>
    </source>
</evidence>
<dbReference type="EMBL" id="AP024222">
    <property type="protein sequence ID" value="BCO06778.1"/>
    <property type="molecule type" value="Genomic_DNA"/>
</dbReference>
<evidence type="ECO:0000313" key="3">
    <source>
        <dbReference type="EMBL" id="BCO06778.1"/>
    </source>
</evidence>
<dbReference type="Proteomes" id="UP000595253">
    <property type="component" value="Chromosome"/>
</dbReference>
<evidence type="ECO:0000313" key="5">
    <source>
        <dbReference type="Proteomes" id="UP000595253"/>
    </source>
</evidence>
<accession>A0A1V0PEM0</accession>
<dbReference type="RefSeq" id="WP_061778324.1">
    <property type="nucleotide sequence ID" value="NZ_AP018499.1"/>
</dbReference>
<dbReference type="Pfam" id="PF13460">
    <property type="entry name" value="NAD_binding_10"/>
    <property type="match status" value="1"/>
</dbReference>
<evidence type="ECO:0000313" key="4">
    <source>
        <dbReference type="Proteomes" id="UP000191806"/>
    </source>
</evidence>
<gene>
    <name evidence="3" type="ORF">LLC_20180</name>
    <name evidence="2" type="ORF">LLJM1_0225</name>
</gene>
<dbReference type="PANTHER" id="PTHR15020:SF50">
    <property type="entry name" value="UPF0659 PROTEIN YMR090W"/>
    <property type="match status" value="1"/>
</dbReference>
<dbReference type="InterPro" id="IPR036291">
    <property type="entry name" value="NAD(P)-bd_dom_sf"/>
</dbReference>